<dbReference type="InterPro" id="IPR026387">
    <property type="entry name" value="OMP_w_GlyGly"/>
</dbReference>
<dbReference type="RefSeq" id="WP_162844204.1">
    <property type="nucleotide sequence ID" value="NZ_RKHR01000006.1"/>
</dbReference>
<evidence type="ECO:0000313" key="3">
    <source>
        <dbReference type="Proteomes" id="UP000275394"/>
    </source>
</evidence>
<gene>
    <name evidence="2" type="ORF">EDC56_3037</name>
</gene>
<name>A0A3N2DG83_9GAMM</name>
<organism evidence="2 3">
    <name type="scientific">Sinobacterium caligoides</name>
    <dbReference type="NCBI Taxonomy" id="933926"/>
    <lineage>
        <taxon>Bacteria</taxon>
        <taxon>Pseudomonadati</taxon>
        <taxon>Pseudomonadota</taxon>
        <taxon>Gammaproteobacteria</taxon>
        <taxon>Cellvibrionales</taxon>
        <taxon>Spongiibacteraceae</taxon>
        <taxon>Sinobacterium</taxon>
    </lineage>
</organism>
<feature type="signal peptide" evidence="1">
    <location>
        <begin position="1"/>
        <end position="20"/>
    </location>
</feature>
<reference evidence="2 3" key="1">
    <citation type="submission" date="2018-11" db="EMBL/GenBank/DDBJ databases">
        <title>Genomic Encyclopedia of Type Strains, Phase IV (KMG-IV): sequencing the most valuable type-strain genomes for metagenomic binning, comparative biology and taxonomic classification.</title>
        <authorList>
            <person name="Goeker M."/>
        </authorList>
    </citation>
    <scope>NUCLEOTIDE SEQUENCE [LARGE SCALE GENOMIC DNA]</scope>
    <source>
        <strain evidence="2 3">DSM 100316</strain>
    </source>
</reference>
<keyword evidence="1" id="KW-0732">Signal</keyword>
<evidence type="ECO:0000313" key="2">
    <source>
        <dbReference type="EMBL" id="ROR98802.1"/>
    </source>
</evidence>
<proteinExistence type="predicted"/>
<sequence>MKKTLLVSAIALALCSQAQADNIGIYAGAYSWQPELSGDGNLGNYNYDLDSDDNATSYYVAFEHPIPLLPNARLQRTDLSSRSKDSTELDLSHTDATLYYNILDNWVHFDLGLTGRFFDGKVDNGIQKASIDDTVPMLYANMMVELPFNLYAGITGNVARHFDNDTEIYDFTARVGWEAILGLGVEAGYRTFDTKMKDLKHAEVDSSMKGPYLGLSYHF</sequence>
<accession>A0A3N2DG83</accession>
<keyword evidence="3" id="KW-1185">Reference proteome</keyword>
<dbReference type="EMBL" id="RKHR01000006">
    <property type="protein sequence ID" value="ROR98802.1"/>
    <property type="molecule type" value="Genomic_DNA"/>
</dbReference>
<protein>
    <submittedName>
        <fullName evidence="2">Outer membrane protein</fullName>
    </submittedName>
</protein>
<comment type="caution">
    <text evidence="2">The sequence shown here is derived from an EMBL/GenBank/DDBJ whole genome shotgun (WGS) entry which is preliminary data.</text>
</comment>
<evidence type="ECO:0000256" key="1">
    <source>
        <dbReference type="SAM" id="SignalP"/>
    </source>
</evidence>
<dbReference type="NCBIfam" id="TIGR04219">
    <property type="entry name" value="OMP_w_GlyGly"/>
    <property type="match status" value="1"/>
</dbReference>
<dbReference type="AlphaFoldDB" id="A0A3N2DG83"/>
<dbReference type="Proteomes" id="UP000275394">
    <property type="component" value="Unassembled WGS sequence"/>
</dbReference>
<feature type="chain" id="PRO_5017925432" evidence="1">
    <location>
        <begin position="21"/>
        <end position="219"/>
    </location>
</feature>